<keyword evidence="5" id="KW-1185">Reference proteome</keyword>
<organism evidence="4 5">
    <name type="scientific">Candidatus Nitrospira nitrosa</name>
    <dbReference type="NCBI Taxonomy" id="1742972"/>
    <lineage>
        <taxon>Bacteria</taxon>
        <taxon>Pseudomonadati</taxon>
        <taxon>Nitrospirota</taxon>
        <taxon>Nitrospiria</taxon>
        <taxon>Nitrospirales</taxon>
        <taxon>Nitrospiraceae</taxon>
        <taxon>Nitrospira</taxon>
    </lineage>
</organism>
<evidence type="ECO:0000313" key="4">
    <source>
        <dbReference type="EMBL" id="CUS32883.1"/>
    </source>
</evidence>
<dbReference type="GO" id="GO:0000160">
    <property type="term" value="P:phosphorelay signal transduction system"/>
    <property type="evidence" value="ECO:0007669"/>
    <property type="project" value="InterPro"/>
</dbReference>
<feature type="domain" description="Response regulatory" evidence="3">
    <location>
        <begin position="11"/>
        <end position="124"/>
    </location>
</feature>
<gene>
    <name evidence="4" type="ORF">COMA1_10859</name>
</gene>
<feature type="modified residue" description="4-aspartylphosphate" evidence="2">
    <location>
        <position position="60"/>
    </location>
</feature>
<dbReference type="InterPro" id="IPR011006">
    <property type="entry name" value="CheY-like_superfamily"/>
</dbReference>
<dbReference type="RefSeq" id="WP_176697843.1">
    <property type="nucleotide sequence ID" value="NZ_CZQA01000001.1"/>
</dbReference>
<dbReference type="Proteomes" id="UP000199032">
    <property type="component" value="Unassembled WGS sequence"/>
</dbReference>
<dbReference type="Gene3D" id="3.40.50.2300">
    <property type="match status" value="1"/>
</dbReference>
<keyword evidence="1 2" id="KW-0597">Phosphoprotein</keyword>
<dbReference type="PROSITE" id="PS50110">
    <property type="entry name" value="RESPONSE_REGULATORY"/>
    <property type="match status" value="1"/>
</dbReference>
<dbReference type="SUPFAM" id="SSF52172">
    <property type="entry name" value="CheY-like"/>
    <property type="match status" value="1"/>
</dbReference>
<evidence type="ECO:0000259" key="3">
    <source>
        <dbReference type="PROSITE" id="PS50110"/>
    </source>
</evidence>
<protein>
    <submittedName>
        <fullName evidence="4">Response regulator, CheY-like</fullName>
    </submittedName>
</protein>
<dbReference type="AlphaFoldDB" id="A0A0S4L5C6"/>
<reference evidence="4 5" key="1">
    <citation type="submission" date="2015-10" db="EMBL/GenBank/DDBJ databases">
        <authorList>
            <person name="Gilbert D.G."/>
        </authorList>
    </citation>
    <scope>NUCLEOTIDE SEQUENCE [LARGE SCALE GENOMIC DNA]</scope>
    <source>
        <strain evidence="4">COMA1</strain>
    </source>
</reference>
<dbReference type="STRING" id="1742972.COMA1_10859"/>
<dbReference type="Pfam" id="PF00072">
    <property type="entry name" value="Response_reg"/>
    <property type="match status" value="1"/>
</dbReference>
<dbReference type="CDD" id="cd00156">
    <property type="entry name" value="REC"/>
    <property type="match status" value="1"/>
</dbReference>
<dbReference type="EMBL" id="CZQA01000001">
    <property type="protein sequence ID" value="CUS32883.1"/>
    <property type="molecule type" value="Genomic_DNA"/>
</dbReference>
<dbReference type="PANTHER" id="PTHR44591:SF23">
    <property type="entry name" value="CHEY SUBFAMILY"/>
    <property type="match status" value="1"/>
</dbReference>
<dbReference type="PANTHER" id="PTHR44591">
    <property type="entry name" value="STRESS RESPONSE REGULATOR PROTEIN 1"/>
    <property type="match status" value="1"/>
</dbReference>
<evidence type="ECO:0000313" key="5">
    <source>
        <dbReference type="Proteomes" id="UP000199032"/>
    </source>
</evidence>
<evidence type="ECO:0000256" key="1">
    <source>
        <dbReference type="ARBA" id="ARBA00022553"/>
    </source>
</evidence>
<evidence type="ECO:0000256" key="2">
    <source>
        <dbReference type="PROSITE-ProRule" id="PRU00169"/>
    </source>
</evidence>
<dbReference type="InterPro" id="IPR050595">
    <property type="entry name" value="Bact_response_regulator"/>
</dbReference>
<accession>A0A0S4L5C6</accession>
<proteinExistence type="predicted"/>
<sequence>MATVANGKTAVLLIVEDDREMRSLLCDEFCGMGYQLHEARDGDEAFLAVRQSVPDAILTDLRMPGGGDDYISRLRTVVPKCPIVVMTAFGDARLKAQILKAGANAYFDKPVHIAELKNCVQQLLNHEGM</sequence>
<name>A0A0S4L5C6_9BACT</name>
<dbReference type="SMART" id="SM00448">
    <property type="entry name" value="REC"/>
    <property type="match status" value="1"/>
</dbReference>
<dbReference type="InterPro" id="IPR001789">
    <property type="entry name" value="Sig_transdc_resp-reg_receiver"/>
</dbReference>